<dbReference type="RefSeq" id="WP_343798760.1">
    <property type="nucleotide sequence ID" value="NZ_BAAADJ010000021.1"/>
</dbReference>
<dbReference type="Gene3D" id="3.10.180.10">
    <property type="entry name" value="2,3-Dihydroxybiphenyl 1,2-Dioxygenase, domain 1"/>
    <property type="match status" value="1"/>
</dbReference>
<dbReference type="Proteomes" id="UP001500782">
    <property type="component" value="Unassembled WGS sequence"/>
</dbReference>
<dbReference type="PROSITE" id="PS51819">
    <property type="entry name" value="VOC"/>
    <property type="match status" value="1"/>
</dbReference>
<comment type="caution">
    <text evidence="3">The sequence shown here is derived from an EMBL/GenBank/DDBJ whole genome shotgun (WGS) entry which is preliminary data.</text>
</comment>
<feature type="domain" description="VOC" evidence="2">
    <location>
        <begin position="5"/>
        <end position="128"/>
    </location>
</feature>
<protein>
    <submittedName>
        <fullName evidence="3">VOC family protein</fullName>
    </submittedName>
</protein>
<evidence type="ECO:0000313" key="4">
    <source>
        <dbReference type="Proteomes" id="UP001500782"/>
    </source>
</evidence>
<dbReference type="Pfam" id="PF00903">
    <property type="entry name" value="Glyoxalase"/>
    <property type="match status" value="1"/>
</dbReference>
<dbReference type="SUPFAM" id="SSF54593">
    <property type="entry name" value="Glyoxalase/Bleomycin resistance protein/Dihydroxybiphenyl dioxygenase"/>
    <property type="match status" value="1"/>
</dbReference>
<dbReference type="PANTHER" id="PTHR43048:SF3">
    <property type="entry name" value="METHYLMALONYL-COA EPIMERASE, MITOCHONDRIAL"/>
    <property type="match status" value="1"/>
</dbReference>
<gene>
    <name evidence="3" type="ORF">GCM10008967_20550</name>
</gene>
<keyword evidence="1" id="KW-0479">Metal-binding</keyword>
<dbReference type="PANTHER" id="PTHR43048">
    <property type="entry name" value="METHYLMALONYL-COA EPIMERASE"/>
    <property type="match status" value="1"/>
</dbReference>
<accession>A0ABN0W9N7</accession>
<keyword evidence="4" id="KW-1185">Reference proteome</keyword>
<evidence type="ECO:0000256" key="1">
    <source>
        <dbReference type="ARBA" id="ARBA00022723"/>
    </source>
</evidence>
<dbReference type="InterPro" id="IPR051785">
    <property type="entry name" value="MMCE/EMCE_epimerase"/>
</dbReference>
<name>A0ABN0W9N7_9BACI</name>
<evidence type="ECO:0000313" key="3">
    <source>
        <dbReference type="EMBL" id="GAA0329943.1"/>
    </source>
</evidence>
<dbReference type="InterPro" id="IPR037523">
    <property type="entry name" value="VOC_core"/>
</dbReference>
<evidence type="ECO:0000259" key="2">
    <source>
        <dbReference type="PROSITE" id="PS51819"/>
    </source>
</evidence>
<reference evidence="3 4" key="1">
    <citation type="journal article" date="2019" name="Int. J. Syst. Evol. Microbiol.">
        <title>The Global Catalogue of Microorganisms (GCM) 10K type strain sequencing project: providing services to taxonomists for standard genome sequencing and annotation.</title>
        <authorList>
            <consortium name="The Broad Institute Genomics Platform"/>
            <consortium name="The Broad Institute Genome Sequencing Center for Infectious Disease"/>
            <person name="Wu L."/>
            <person name="Ma J."/>
        </authorList>
    </citation>
    <scope>NUCLEOTIDE SEQUENCE [LARGE SCALE GENOMIC DNA]</scope>
    <source>
        <strain evidence="3 4">JCM 9731</strain>
    </source>
</reference>
<sequence length="131" mass="15023">MKISKIEHVAIIVKDMDKAIDFYQEVFDFFLRARGDTAKRELAFLRHSNNDDVEIELIRDLEPQDGQYSGSGIVNHLAFTVENLEDAVNYYKDKGIKFNSEKVNVSIDGSRNIFFNGPNGELLQLVEPVKR</sequence>
<organism evidence="3 4">
    <name type="scientific">Bacillus carboniphilus</name>
    <dbReference type="NCBI Taxonomy" id="86663"/>
    <lineage>
        <taxon>Bacteria</taxon>
        <taxon>Bacillati</taxon>
        <taxon>Bacillota</taxon>
        <taxon>Bacilli</taxon>
        <taxon>Bacillales</taxon>
        <taxon>Bacillaceae</taxon>
        <taxon>Bacillus</taxon>
    </lineage>
</organism>
<proteinExistence type="predicted"/>
<dbReference type="EMBL" id="BAAADJ010000021">
    <property type="protein sequence ID" value="GAA0329943.1"/>
    <property type="molecule type" value="Genomic_DNA"/>
</dbReference>
<dbReference type="InterPro" id="IPR004360">
    <property type="entry name" value="Glyas_Fos-R_dOase_dom"/>
</dbReference>
<dbReference type="InterPro" id="IPR029068">
    <property type="entry name" value="Glyas_Bleomycin-R_OHBP_Dase"/>
</dbReference>